<accession>A0A7X6L0R8</accession>
<evidence type="ECO:0000313" key="1">
    <source>
        <dbReference type="EMBL" id="NKY25666.1"/>
    </source>
</evidence>
<dbReference type="EMBL" id="JAAXOS010000002">
    <property type="protein sequence ID" value="NKY25666.1"/>
    <property type="molecule type" value="Genomic_DNA"/>
</dbReference>
<dbReference type="InterPro" id="IPR023988">
    <property type="entry name" value="MftA"/>
</dbReference>
<dbReference type="Proteomes" id="UP000540698">
    <property type="component" value="Unassembled WGS sequence"/>
</dbReference>
<sequence length="32" mass="3401">METAAARSAEEAPLVEESLIEEVSIDGMCGVY</sequence>
<dbReference type="NCBIfam" id="TIGR03969">
    <property type="entry name" value="mycofactocin"/>
    <property type="match status" value="1"/>
</dbReference>
<dbReference type="Pfam" id="PF23709">
    <property type="entry name" value="MftA"/>
    <property type="match status" value="1"/>
</dbReference>
<comment type="caution">
    <text evidence="1">The sequence shown here is derived from an EMBL/GenBank/DDBJ whole genome shotgun (WGS) entry which is preliminary data.</text>
</comment>
<name>A0A7X6L0R8_9NOCA</name>
<keyword evidence="2" id="KW-1185">Reference proteome</keyword>
<protein>
    <submittedName>
        <fullName evidence="1">Mycofactocin</fullName>
    </submittedName>
</protein>
<reference evidence="1 2" key="1">
    <citation type="submission" date="2020-04" db="EMBL/GenBank/DDBJ databases">
        <title>MicrobeNet Type strains.</title>
        <authorList>
            <person name="Nicholson A.C."/>
        </authorList>
    </citation>
    <scope>NUCLEOTIDE SEQUENCE [LARGE SCALE GENOMIC DNA]</scope>
    <source>
        <strain evidence="1 2">DSM 44956</strain>
    </source>
</reference>
<dbReference type="AlphaFoldDB" id="A0A7X6L0R8"/>
<gene>
    <name evidence="1" type="primary">mftA</name>
    <name evidence="1" type="ORF">HGB38_05375</name>
</gene>
<evidence type="ECO:0000313" key="2">
    <source>
        <dbReference type="Proteomes" id="UP000540698"/>
    </source>
</evidence>
<proteinExistence type="predicted"/>
<dbReference type="RefSeq" id="WP_157107015.1">
    <property type="nucleotide sequence ID" value="NZ_JAAXOS010000002.1"/>
</dbReference>
<organism evidence="1 2">
    <name type="scientific">Nocardia gamkensis</name>
    <dbReference type="NCBI Taxonomy" id="352869"/>
    <lineage>
        <taxon>Bacteria</taxon>
        <taxon>Bacillati</taxon>
        <taxon>Actinomycetota</taxon>
        <taxon>Actinomycetes</taxon>
        <taxon>Mycobacteriales</taxon>
        <taxon>Nocardiaceae</taxon>
        <taxon>Nocardia</taxon>
    </lineage>
</organism>